<feature type="transmembrane region" description="Helical" evidence="1">
    <location>
        <begin position="80"/>
        <end position="102"/>
    </location>
</feature>
<dbReference type="EMBL" id="HF548558">
    <property type="protein sequence ID" value="CCO25773.1"/>
    <property type="molecule type" value="Genomic_DNA"/>
</dbReference>
<geneLocation type="mitochondrion" evidence="2"/>
<protein>
    <submittedName>
        <fullName evidence="2">NADH dehydrogenase subunit 6</fullName>
    </submittedName>
</protein>
<reference evidence="2" key="1">
    <citation type="journal article" date="2013" name="Genome Biol. Evol.">
        <title>Deep Sequencing of Mixed Total DNA without Barcodes Allows Efficient Assembly of Highly Plastic Ascidian Mitochondrial Genomes.</title>
        <authorList>
            <person name="Rubinstein N."/>
            <person name="Feldstein T."/>
            <person name="Shenkar N."/>
            <person name="Botero Castro F."/>
            <person name="Griggio F."/>
            <person name="Mastrototaro F."/>
            <person name="Delsuc F."/>
            <person name="Douzery E.J.P."/>
            <person name="Gissi C."/>
            <person name="Huchon D."/>
        </authorList>
    </citation>
    <scope>NUCLEOTIDE SEQUENCE</scope>
    <source>
        <tissue evidence="2">Gonad</tissue>
    </source>
</reference>
<accession>S0DGU8</accession>
<evidence type="ECO:0000256" key="1">
    <source>
        <dbReference type="SAM" id="Phobius"/>
    </source>
</evidence>
<name>S0DGU8_HALSF</name>
<gene>
    <name evidence="2" type="primary">nad6</name>
</gene>
<organism evidence="2">
    <name type="scientific">Halocynthia spinosa</name>
    <name type="common">Spiny ascidian</name>
    <dbReference type="NCBI Taxonomy" id="569430"/>
    <lineage>
        <taxon>Eukaryota</taxon>
        <taxon>Metazoa</taxon>
        <taxon>Chordata</taxon>
        <taxon>Tunicata</taxon>
        <taxon>Ascidiacea</taxon>
        <taxon>Stolidobranchia</taxon>
        <taxon>Pyuridae</taxon>
        <taxon>Halocynthia</taxon>
    </lineage>
</organism>
<feature type="transmembrane region" description="Helical" evidence="1">
    <location>
        <begin position="48"/>
        <end position="68"/>
    </location>
</feature>
<keyword evidence="1" id="KW-1133">Transmembrane helix</keyword>
<sequence length="150" mass="16333">MLFDLCLVGFYLCGGLVLFGGGALLGVLGLVLGSFFFCVFLFMGNKVFFGMIVLVVYLGGMLLLFTYVACMLGMFKDGGLVGVFFYVLFGFFLSVFEVDGWVVDCWGVNGLISLLFSDFLMFVLFGGVILVLVLVLVLFFSLSGGLVWFG</sequence>
<dbReference type="AlphaFoldDB" id="S0DGU8"/>
<keyword evidence="1" id="KW-0472">Membrane</keyword>
<keyword evidence="2" id="KW-0496">Mitochondrion</keyword>
<feature type="transmembrane region" description="Helical" evidence="1">
    <location>
        <begin position="122"/>
        <end position="149"/>
    </location>
</feature>
<keyword evidence="1" id="KW-0812">Transmembrane</keyword>
<evidence type="ECO:0000313" key="2">
    <source>
        <dbReference type="EMBL" id="CCO25773.1"/>
    </source>
</evidence>
<proteinExistence type="predicted"/>
<feature type="transmembrane region" description="Helical" evidence="1">
    <location>
        <begin position="12"/>
        <end position="42"/>
    </location>
</feature>